<dbReference type="AlphaFoldDB" id="A0A2P2QN42"/>
<reference evidence="1" key="1">
    <citation type="submission" date="2018-02" db="EMBL/GenBank/DDBJ databases">
        <title>Rhizophora mucronata_Transcriptome.</title>
        <authorList>
            <person name="Meera S.P."/>
            <person name="Sreeshan A."/>
            <person name="Augustine A."/>
        </authorList>
    </citation>
    <scope>NUCLEOTIDE SEQUENCE</scope>
    <source>
        <tissue evidence="1">Leaf</tissue>
    </source>
</reference>
<organism evidence="1">
    <name type="scientific">Rhizophora mucronata</name>
    <name type="common">Asiatic mangrove</name>
    <dbReference type="NCBI Taxonomy" id="61149"/>
    <lineage>
        <taxon>Eukaryota</taxon>
        <taxon>Viridiplantae</taxon>
        <taxon>Streptophyta</taxon>
        <taxon>Embryophyta</taxon>
        <taxon>Tracheophyta</taxon>
        <taxon>Spermatophyta</taxon>
        <taxon>Magnoliopsida</taxon>
        <taxon>eudicotyledons</taxon>
        <taxon>Gunneridae</taxon>
        <taxon>Pentapetalae</taxon>
        <taxon>rosids</taxon>
        <taxon>fabids</taxon>
        <taxon>Malpighiales</taxon>
        <taxon>Rhizophoraceae</taxon>
        <taxon>Rhizophora</taxon>
    </lineage>
</organism>
<dbReference type="EMBL" id="GGEC01087847">
    <property type="protein sequence ID" value="MBX68331.1"/>
    <property type="molecule type" value="Transcribed_RNA"/>
</dbReference>
<name>A0A2P2QN42_RHIMU</name>
<evidence type="ECO:0000313" key="1">
    <source>
        <dbReference type="EMBL" id="MBX68331.1"/>
    </source>
</evidence>
<accession>A0A2P2QN42</accession>
<sequence>MLAWGTQIFTASISVSYFKWDFLCS</sequence>
<proteinExistence type="predicted"/>
<protein>
    <submittedName>
        <fullName evidence="1">Uncharacterized protein</fullName>
    </submittedName>
</protein>